<dbReference type="InterPro" id="IPR025398">
    <property type="entry name" value="DUF4371"/>
</dbReference>
<feature type="domain" description="TTF-type" evidence="2">
    <location>
        <begin position="109"/>
        <end position="196"/>
    </location>
</feature>
<keyword evidence="3" id="KW-1185">Reference proteome</keyword>
<dbReference type="AlphaFoldDB" id="A0A8B8F8R3"/>
<feature type="region of interest" description="Disordered" evidence="1">
    <location>
        <begin position="1"/>
        <end position="21"/>
    </location>
</feature>
<gene>
    <name evidence="4 5" type="primary">LOC112681183</name>
</gene>
<dbReference type="RefSeq" id="XP_025407228.1">
    <property type="nucleotide sequence ID" value="XM_025551443.1"/>
</dbReference>
<name>A0A8B8F8R3_9HEMI</name>
<accession>A0A8B8F8R3</accession>
<dbReference type="PANTHER" id="PTHR45749:SF37">
    <property type="entry name" value="OS05G0311600 PROTEIN"/>
    <property type="match status" value="1"/>
</dbReference>
<evidence type="ECO:0000259" key="2">
    <source>
        <dbReference type="SMART" id="SM00597"/>
    </source>
</evidence>
<dbReference type="OrthoDB" id="6778582at2759"/>
<protein>
    <submittedName>
        <fullName evidence="4 5">Zinc finger MYM-type protein 1-like</fullName>
    </submittedName>
</protein>
<dbReference type="GeneID" id="112681183"/>
<dbReference type="PANTHER" id="PTHR45749">
    <property type="match status" value="1"/>
</dbReference>
<proteinExistence type="predicted"/>
<evidence type="ECO:0000256" key="1">
    <source>
        <dbReference type="SAM" id="MobiDB-lite"/>
    </source>
</evidence>
<dbReference type="InterPro" id="IPR006580">
    <property type="entry name" value="Znf_TTF"/>
</dbReference>
<organism evidence="3 5">
    <name type="scientific">Sipha flava</name>
    <name type="common">yellow sugarcane aphid</name>
    <dbReference type="NCBI Taxonomy" id="143950"/>
    <lineage>
        <taxon>Eukaryota</taxon>
        <taxon>Metazoa</taxon>
        <taxon>Ecdysozoa</taxon>
        <taxon>Arthropoda</taxon>
        <taxon>Hexapoda</taxon>
        <taxon>Insecta</taxon>
        <taxon>Pterygota</taxon>
        <taxon>Neoptera</taxon>
        <taxon>Paraneoptera</taxon>
        <taxon>Hemiptera</taxon>
        <taxon>Sternorrhyncha</taxon>
        <taxon>Aphidomorpha</taxon>
        <taxon>Aphidoidea</taxon>
        <taxon>Aphididae</taxon>
        <taxon>Sipha</taxon>
    </lineage>
</organism>
<dbReference type="SMART" id="SM00597">
    <property type="entry name" value="ZnF_TTF"/>
    <property type="match status" value="1"/>
</dbReference>
<dbReference type="Pfam" id="PF14291">
    <property type="entry name" value="DUF4371"/>
    <property type="match status" value="1"/>
</dbReference>
<dbReference type="Proteomes" id="UP000694846">
    <property type="component" value="Unplaced"/>
</dbReference>
<evidence type="ECO:0000313" key="3">
    <source>
        <dbReference type="Proteomes" id="UP000694846"/>
    </source>
</evidence>
<evidence type="ECO:0000313" key="5">
    <source>
        <dbReference type="RefSeq" id="XP_025407229.1"/>
    </source>
</evidence>
<dbReference type="RefSeq" id="XP_025407229.1">
    <property type="nucleotide sequence ID" value="XM_025551444.1"/>
</dbReference>
<evidence type="ECO:0000313" key="4">
    <source>
        <dbReference type="RefSeq" id="XP_025407228.1"/>
    </source>
</evidence>
<reference evidence="4 5" key="1">
    <citation type="submission" date="2025-04" db="UniProtKB">
        <authorList>
            <consortium name="RefSeq"/>
        </authorList>
    </citation>
    <scope>IDENTIFICATION</scope>
</reference>
<sequence length="303" mass="35038">MNRKIDSYFNSNNKKSVKDTQDYVESEQAEYIIQSDDEINSSITSNSSTCSSDINNDNNGPEINLGGLKIQEKHQEKSVAGPSDITKCVSDNPTQPILKMFPKTKFGKQWRHFHIEWYKQYSWLEYSIIENASYCFACRFFASESDNSPFIKSGFKNWKNAIDKDCGIKGHDKSITHITCMSKWDGYKQSRKTTSIQTQLNVANEALIRENRYYIYNIAEILLFTACQNIAQRGHDESESSLNKGNFLELLELYVKKDKRLKNKIENLPKNAKYTHHSIQNELLSIMSQMVLQSISNELKEYL</sequence>